<dbReference type="AlphaFoldDB" id="A0A8S3SWX2"/>
<sequence>MNGSTVKSEPSTEIKEEIKEENPPEQNLMKNHTGPPSNKLTNGETENNNQKGEMSANVKQESSGQEHAATSVVITTADCVITQGASVSSSSKTVMSNTTSMAHSMASDSHFLQQQSQIFVFSTRMANDAAELVMAGKYKNILNFHTDQPETQNFLQKNNIKITPDTK</sequence>
<gene>
    <name evidence="2" type="ORF">MEDL_38440</name>
</gene>
<dbReference type="Proteomes" id="UP000683360">
    <property type="component" value="Unassembled WGS sequence"/>
</dbReference>
<evidence type="ECO:0000256" key="1">
    <source>
        <dbReference type="SAM" id="MobiDB-lite"/>
    </source>
</evidence>
<dbReference type="OrthoDB" id="7668649at2759"/>
<accession>A0A8S3SWX2</accession>
<protein>
    <submittedName>
        <fullName evidence="2">BCL9</fullName>
    </submittedName>
</protein>
<feature type="compositionally biased region" description="Basic and acidic residues" evidence="1">
    <location>
        <begin position="10"/>
        <end position="22"/>
    </location>
</feature>
<dbReference type="EMBL" id="CAJPWZ010001844">
    <property type="protein sequence ID" value="CAG2225282.1"/>
    <property type="molecule type" value="Genomic_DNA"/>
</dbReference>
<name>A0A8S3SWX2_MYTED</name>
<proteinExistence type="predicted"/>
<comment type="caution">
    <text evidence="2">The sequence shown here is derived from an EMBL/GenBank/DDBJ whole genome shotgun (WGS) entry which is preliminary data.</text>
</comment>
<feature type="compositionally biased region" description="Polar residues" evidence="1">
    <location>
        <begin position="28"/>
        <end position="65"/>
    </location>
</feature>
<organism evidence="2 3">
    <name type="scientific">Mytilus edulis</name>
    <name type="common">Blue mussel</name>
    <dbReference type="NCBI Taxonomy" id="6550"/>
    <lineage>
        <taxon>Eukaryota</taxon>
        <taxon>Metazoa</taxon>
        <taxon>Spiralia</taxon>
        <taxon>Lophotrochozoa</taxon>
        <taxon>Mollusca</taxon>
        <taxon>Bivalvia</taxon>
        <taxon>Autobranchia</taxon>
        <taxon>Pteriomorphia</taxon>
        <taxon>Mytilida</taxon>
        <taxon>Mytiloidea</taxon>
        <taxon>Mytilidae</taxon>
        <taxon>Mytilinae</taxon>
        <taxon>Mytilus</taxon>
    </lineage>
</organism>
<evidence type="ECO:0000313" key="2">
    <source>
        <dbReference type="EMBL" id="CAG2225282.1"/>
    </source>
</evidence>
<keyword evidence="3" id="KW-1185">Reference proteome</keyword>
<evidence type="ECO:0000313" key="3">
    <source>
        <dbReference type="Proteomes" id="UP000683360"/>
    </source>
</evidence>
<feature type="region of interest" description="Disordered" evidence="1">
    <location>
        <begin position="1"/>
        <end position="69"/>
    </location>
</feature>
<reference evidence="2" key="1">
    <citation type="submission" date="2021-03" db="EMBL/GenBank/DDBJ databases">
        <authorList>
            <person name="Bekaert M."/>
        </authorList>
    </citation>
    <scope>NUCLEOTIDE SEQUENCE</scope>
</reference>